<organism evidence="1 2">
    <name type="scientific">Racocetra persica</name>
    <dbReference type="NCBI Taxonomy" id="160502"/>
    <lineage>
        <taxon>Eukaryota</taxon>
        <taxon>Fungi</taxon>
        <taxon>Fungi incertae sedis</taxon>
        <taxon>Mucoromycota</taxon>
        <taxon>Glomeromycotina</taxon>
        <taxon>Glomeromycetes</taxon>
        <taxon>Diversisporales</taxon>
        <taxon>Gigasporaceae</taxon>
        <taxon>Racocetra</taxon>
    </lineage>
</organism>
<proteinExistence type="predicted"/>
<feature type="non-terminal residue" evidence="1">
    <location>
        <position position="1"/>
    </location>
</feature>
<comment type="caution">
    <text evidence="1">The sequence shown here is derived from an EMBL/GenBank/DDBJ whole genome shotgun (WGS) entry which is preliminary data.</text>
</comment>
<dbReference type="Proteomes" id="UP000789920">
    <property type="component" value="Unassembled WGS sequence"/>
</dbReference>
<evidence type="ECO:0000313" key="2">
    <source>
        <dbReference type="Proteomes" id="UP000789920"/>
    </source>
</evidence>
<gene>
    <name evidence="1" type="ORF">RPERSI_LOCUS32862</name>
</gene>
<protein>
    <submittedName>
        <fullName evidence="1">9273_t:CDS:1</fullName>
    </submittedName>
</protein>
<evidence type="ECO:0000313" key="1">
    <source>
        <dbReference type="EMBL" id="CAG8843651.1"/>
    </source>
</evidence>
<dbReference type="EMBL" id="CAJVQC010139290">
    <property type="protein sequence ID" value="CAG8843651.1"/>
    <property type="molecule type" value="Genomic_DNA"/>
</dbReference>
<accession>A0ACA9SLZ1</accession>
<feature type="non-terminal residue" evidence="1">
    <location>
        <position position="82"/>
    </location>
</feature>
<sequence>PEQISSEYQAQDFCIVCNKKILSNLYESIIIWTCKHLSYWSCMLSKDECPCENNEEIDEEISTDENVELAARALIKLSQDTA</sequence>
<reference evidence="1" key="1">
    <citation type="submission" date="2021-06" db="EMBL/GenBank/DDBJ databases">
        <authorList>
            <person name="Kallberg Y."/>
            <person name="Tangrot J."/>
            <person name="Rosling A."/>
        </authorList>
    </citation>
    <scope>NUCLEOTIDE SEQUENCE</scope>
    <source>
        <strain evidence="1">MA461A</strain>
    </source>
</reference>
<name>A0ACA9SLZ1_9GLOM</name>
<keyword evidence="2" id="KW-1185">Reference proteome</keyword>